<evidence type="ECO:0000313" key="2">
    <source>
        <dbReference type="Proteomes" id="UP001596084"/>
    </source>
</evidence>
<accession>A0ABW0QAI3</accession>
<reference evidence="2" key="1">
    <citation type="journal article" date="2019" name="Int. J. Syst. Evol. Microbiol.">
        <title>The Global Catalogue of Microorganisms (GCM) 10K type strain sequencing project: providing services to taxonomists for standard genome sequencing and annotation.</title>
        <authorList>
            <consortium name="The Broad Institute Genomics Platform"/>
            <consortium name="The Broad Institute Genome Sequencing Center for Infectious Disease"/>
            <person name="Wu L."/>
            <person name="Ma J."/>
        </authorList>
    </citation>
    <scope>NUCLEOTIDE SEQUENCE [LARGE SCALE GENOMIC DNA]</scope>
    <source>
        <strain evidence="2">CGMCC 4.7277</strain>
    </source>
</reference>
<evidence type="ECO:0000313" key="1">
    <source>
        <dbReference type="EMBL" id="MFC5520742.1"/>
    </source>
</evidence>
<comment type="caution">
    <text evidence="1">The sequence shown here is derived from an EMBL/GenBank/DDBJ whole genome shotgun (WGS) entry which is preliminary data.</text>
</comment>
<organism evidence="1 2">
    <name type="scientific">Polaromonas jejuensis</name>
    <dbReference type="NCBI Taxonomy" id="457502"/>
    <lineage>
        <taxon>Bacteria</taxon>
        <taxon>Pseudomonadati</taxon>
        <taxon>Pseudomonadota</taxon>
        <taxon>Betaproteobacteria</taxon>
        <taxon>Burkholderiales</taxon>
        <taxon>Comamonadaceae</taxon>
        <taxon>Polaromonas</taxon>
    </lineage>
</organism>
<proteinExistence type="predicted"/>
<dbReference type="InterPro" id="IPR021783">
    <property type="entry name" value="DUF3348"/>
</dbReference>
<name>A0ABW0QAI3_9BURK</name>
<protein>
    <submittedName>
        <fullName evidence="1">DUF3348 domain-containing protein</fullName>
    </submittedName>
</protein>
<sequence length="237" mass="26577">MRRIFSGSRFVRLLSDWASVEVDASRQDFAERLGEWLGVFDAITLHAAHQSINTVDEKKPSDAPLARTFALEEEFQRVRTALVKAITAGGAAPASGKLVRNPVPQPEAATETDAGYAPYHQRYLDQQRQMALRIDALRAYVRQALTKLSPQLGQLASFDTVMEQMLGGREQKLLSSVPVLLERRFEHLRKTHQLGLDAAQQQDVFGKEMQEVLLAELEVRLQPVVGLIEAFSKEVKK</sequence>
<keyword evidence="2" id="KW-1185">Reference proteome</keyword>
<dbReference type="Proteomes" id="UP001596084">
    <property type="component" value="Unassembled WGS sequence"/>
</dbReference>
<gene>
    <name evidence="1" type="ORF">ACFPP7_07395</name>
</gene>
<dbReference type="EMBL" id="JBHSMX010000011">
    <property type="protein sequence ID" value="MFC5520742.1"/>
    <property type="molecule type" value="Genomic_DNA"/>
</dbReference>
<dbReference type="RefSeq" id="WP_068831157.1">
    <property type="nucleotide sequence ID" value="NZ_JBHSMX010000011.1"/>
</dbReference>
<dbReference type="Pfam" id="PF11828">
    <property type="entry name" value="DUF3348"/>
    <property type="match status" value="1"/>
</dbReference>